<name>A0ABN0E3K1_AERSS</name>
<dbReference type="EMBL" id="AGVO01000012">
    <property type="protein sequence ID" value="EHI53791.1"/>
    <property type="molecule type" value="Genomic_DNA"/>
</dbReference>
<sequence length="60" mass="6353">MSAIDLAQAALACQCIAVEEGRFLIQMPAASALFHTFPALVWGRTLTMDGIVTIFALAKG</sequence>
<comment type="caution">
    <text evidence="1">The sequence shown here is derived from an EMBL/GenBank/DDBJ whole genome shotgun (WGS) entry which is preliminary data.</text>
</comment>
<accession>A0ABN0E3K1</accession>
<evidence type="ECO:0000313" key="2">
    <source>
        <dbReference type="Proteomes" id="UP000006428"/>
    </source>
</evidence>
<proteinExistence type="predicted"/>
<dbReference type="Proteomes" id="UP000006428">
    <property type="component" value="Unassembled WGS sequence"/>
</dbReference>
<evidence type="ECO:0000313" key="1">
    <source>
        <dbReference type="EMBL" id="EHI53791.1"/>
    </source>
</evidence>
<protein>
    <submittedName>
        <fullName evidence="1">Uncharacterized protein</fullName>
    </submittedName>
</protein>
<gene>
    <name evidence="1" type="ORF">IYQ_03542</name>
</gene>
<keyword evidence="2" id="KW-1185">Reference proteome</keyword>
<reference evidence="1 2" key="1">
    <citation type="journal article" date="2012" name="Front. Microbiol.">
        <title>Draft Genome Sequence of the Virulent Strain 01-B526 of the Fish Pathogen Aeromonas salmonicida.</title>
        <authorList>
            <person name="Charette S.J."/>
            <person name="Brochu F."/>
            <person name="Boyle B."/>
            <person name="Filion G."/>
            <person name="Tanaka K.H."/>
            <person name="Derome N."/>
        </authorList>
    </citation>
    <scope>NUCLEOTIDE SEQUENCE [LARGE SCALE GENOMIC DNA]</scope>
    <source>
        <strain evidence="1 2">01-B526</strain>
    </source>
</reference>
<organism evidence="1 2">
    <name type="scientific">Aeromonas salmonicida subsp. salmonicida 01-B526</name>
    <dbReference type="NCBI Taxonomy" id="1076135"/>
    <lineage>
        <taxon>Bacteria</taxon>
        <taxon>Pseudomonadati</taxon>
        <taxon>Pseudomonadota</taxon>
        <taxon>Gammaproteobacteria</taxon>
        <taxon>Aeromonadales</taxon>
        <taxon>Aeromonadaceae</taxon>
        <taxon>Aeromonas</taxon>
    </lineage>
</organism>